<dbReference type="Proteomes" id="UP000325003">
    <property type="component" value="Unassembled WGS sequence"/>
</dbReference>
<proteinExistence type="predicted"/>
<protein>
    <recommendedName>
        <fullName evidence="4">Integral membrane protein</fullName>
    </recommendedName>
</protein>
<keyword evidence="1" id="KW-1133">Transmembrane helix</keyword>
<evidence type="ECO:0000313" key="3">
    <source>
        <dbReference type="Proteomes" id="UP000325003"/>
    </source>
</evidence>
<feature type="transmembrane region" description="Helical" evidence="1">
    <location>
        <begin position="14"/>
        <end position="36"/>
    </location>
</feature>
<name>A0A5B1LK83_9ACTN</name>
<feature type="transmembrane region" description="Helical" evidence="1">
    <location>
        <begin position="48"/>
        <end position="69"/>
    </location>
</feature>
<dbReference type="RefSeq" id="WP_149726336.1">
    <property type="nucleotide sequence ID" value="NZ_VUJV01000001.1"/>
</dbReference>
<dbReference type="AlphaFoldDB" id="A0A5B1LK83"/>
<sequence>MSDTPNASATPPPLSVAASLVGVEGLGAVGVAIGAISDVRSGQWATAASIAAFFALCAAGLFVAGWALWRRHGWARGPALITQLLMLGIAFGTGIPVAAAIVVAAVAVISVAGIVHPDSIRALSGEAD</sequence>
<accession>A0A5B1LK83</accession>
<evidence type="ECO:0000313" key="2">
    <source>
        <dbReference type="EMBL" id="KAA1420876.1"/>
    </source>
</evidence>
<gene>
    <name evidence="2" type="ORF">F0U44_00550</name>
</gene>
<comment type="caution">
    <text evidence="2">The sequence shown here is derived from an EMBL/GenBank/DDBJ whole genome shotgun (WGS) entry which is preliminary data.</text>
</comment>
<reference evidence="2 3" key="1">
    <citation type="submission" date="2019-09" db="EMBL/GenBank/DDBJ databases">
        <title>Nocardioides panacisoli sp. nov., isolated from the soil of a ginseng field.</title>
        <authorList>
            <person name="Cho C."/>
        </authorList>
    </citation>
    <scope>NUCLEOTIDE SEQUENCE [LARGE SCALE GENOMIC DNA]</scope>
    <source>
        <strain evidence="2 3">BN130099</strain>
    </source>
</reference>
<evidence type="ECO:0008006" key="4">
    <source>
        <dbReference type="Google" id="ProtNLM"/>
    </source>
</evidence>
<dbReference type="EMBL" id="VUJV01000001">
    <property type="protein sequence ID" value="KAA1420876.1"/>
    <property type="molecule type" value="Genomic_DNA"/>
</dbReference>
<reference evidence="2 3" key="2">
    <citation type="submission" date="2019-09" db="EMBL/GenBank/DDBJ databases">
        <authorList>
            <person name="Jin C."/>
        </authorList>
    </citation>
    <scope>NUCLEOTIDE SEQUENCE [LARGE SCALE GENOMIC DNA]</scope>
    <source>
        <strain evidence="2 3">BN130099</strain>
    </source>
</reference>
<keyword evidence="1" id="KW-0472">Membrane</keyword>
<evidence type="ECO:0000256" key="1">
    <source>
        <dbReference type="SAM" id="Phobius"/>
    </source>
</evidence>
<keyword evidence="3" id="KW-1185">Reference proteome</keyword>
<keyword evidence="1" id="KW-0812">Transmembrane</keyword>
<organism evidence="2 3">
    <name type="scientific">Nocardioides humilatus</name>
    <dbReference type="NCBI Taxonomy" id="2607660"/>
    <lineage>
        <taxon>Bacteria</taxon>
        <taxon>Bacillati</taxon>
        <taxon>Actinomycetota</taxon>
        <taxon>Actinomycetes</taxon>
        <taxon>Propionibacteriales</taxon>
        <taxon>Nocardioidaceae</taxon>
        <taxon>Nocardioides</taxon>
    </lineage>
</organism>
<feature type="transmembrane region" description="Helical" evidence="1">
    <location>
        <begin position="89"/>
        <end position="115"/>
    </location>
</feature>